<evidence type="ECO:0000259" key="8">
    <source>
        <dbReference type="PROSITE" id="PS51826"/>
    </source>
</evidence>
<name>A0A6I6ELA1_9CLOT</name>
<keyword evidence="3 6" id="KW-0808">Transferase</keyword>
<evidence type="ECO:0000256" key="4">
    <source>
        <dbReference type="ARBA" id="ARBA00022823"/>
    </source>
</evidence>
<dbReference type="Pfam" id="PF00198">
    <property type="entry name" value="2-oxoacid_dh"/>
    <property type="match status" value="1"/>
</dbReference>
<comment type="cofactor">
    <cofactor evidence="1 6">
        <name>(R)-lipoate</name>
        <dbReference type="ChEBI" id="CHEBI:83088"/>
    </cofactor>
</comment>
<dbReference type="InterPro" id="IPR023213">
    <property type="entry name" value="CAT-like_dom_sf"/>
</dbReference>
<dbReference type="PROSITE" id="PS50968">
    <property type="entry name" value="BIOTINYL_LIPOYL"/>
    <property type="match status" value="1"/>
</dbReference>
<sequence>MAKIVVMPKLGLTMKEGTIVRWIKKEGENINAEEAFFEVSTDKLTNEIEANESGVVRKLLSEEGDSVECLKPVAIIAAADEDISALLKQCNVEEAQEEKGENKIVEQNISASSENKPKKRIKAAPAAKKLAAESSIDLEIIRGTGSEGRIVVKDIEDYIENQKNKAKISPVADKMAKKLNVDISEINKDGRIMKEDVLAFVNNSIDTEKKSEEKRIPMTPMRKVISSRMYESWSVSPVVNYNMRADITSLKRFKNELKDICKLTYTDLLVKIVSKALLEFPLVNCSIDGEELIIRNYANIGVAVAIEGGLVVPVVKHAEEKGLKEISDEVKSLSSRAKANGLTPNDMSSGTFTITNLGMFGMESFSPIINQPEVAILGVNKIEETPILKNGEIVVKPLMNLSLTADHRAVDGAVAAQFLAKVKELIEKPEILIL</sequence>
<organism evidence="9 10">
    <name type="scientific">Clostridium bovifaecis</name>
    <dbReference type="NCBI Taxonomy" id="2184719"/>
    <lineage>
        <taxon>Bacteria</taxon>
        <taxon>Bacillati</taxon>
        <taxon>Bacillota</taxon>
        <taxon>Clostridia</taxon>
        <taxon>Eubacteriales</taxon>
        <taxon>Clostridiaceae</taxon>
        <taxon>Clostridium</taxon>
    </lineage>
</organism>
<dbReference type="SUPFAM" id="SSF47005">
    <property type="entry name" value="Peripheral subunit-binding domain of 2-oxo acid dehydrogenase complex"/>
    <property type="match status" value="2"/>
</dbReference>
<proteinExistence type="inferred from homology"/>
<feature type="domain" description="Peripheral subunit-binding (PSBD)" evidence="8">
    <location>
        <begin position="122"/>
        <end position="159"/>
    </location>
</feature>
<evidence type="ECO:0000256" key="6">
    <source>
        <dbReference type="RuleBase" id="RU003423"/>
    </source>
</evidence>
<keyword evidence="4 6" id="KW-0450">Lipoyl</keyword>
<accession>A0A6I6ELA1</accession>
<keyword evidence="10" id="KW-1185">Reference proteome</keyword>
<dbReference type="PROSITE" id="PS51826">
    <property type="entry name" value="PSBD"/>
    <property type="match status" value="2"/>
</dbReference>
<dbReference type="InterPro" id="IPR011053">
    <property type="entry name" value="Single_hybrid_motif"/>
</dbReference>
<dbReference type="Pfam" id="PF00364">
    <property type="entry name" value="Biotin_lipoyl"/>
    <property type="match status" value="1"/>
</dbReference>
<dbReference type="Gene3D" id="4.10.320.10">
    <property type="entry name" value="E3-binding domain"/>
    <property type="match status" value="2"/>
</dbReference>
<keyword evidence="5 6" id="KW-0012">Acyltransferase</keyword>
<dbReference type="SUPFAM" id="SSF51230">
    <property type="entry name" value="Single hybrid motif"/>
    <property type="match status" value="1"/>
</dbReference>
<evidence type="ECO:0000313" key="9">
    <source>
        <dbReference type="EMBL" id="QGU94522.1"/>
    </source>
</evidence>
<feature type="domain" description="Lipoyl-binding" evidence="7">
    <location>
        <begin position="2"/>
        <end position="77"/>
    </location>
</feature>
<dbReference type="AlphaFoldDB" id="A0A6I6ELA1"/>
<gene>
    <name evidence="9" type="ORF">GOM49_04900</name>
</gene>
<dbReference type="Gene3D" id="2.40.50.100">
    <property type="match status" value="1"/>
</dbReference>
<reference evidence="9 10" key="1">
    <citation type="submission" date="2019-12" db="EMBL/GenBank/DDBJ databases">
        <title>Genome sequenceing of Clostridium bovifaecis.</title>
        <authorList>
            <person name="Yao Y."/>
        </authorList>
    </citation>
    <scope>NUCLEOTIDE SEQUENCE [LARGE SCALE GENOMIC DNA]</scope>
    <source>
        <strain evidence="9 10">BXX</strain>
    </source>
</reference>
<feature type="domain" description="Peripheral subunit-binding (PSBD)" evidence="8">
    <location>
        <begin position="167"/>
        <end position="201"/>
    </location>
</feature>
<dbReference type="PANTHER" id="PTHR43178">
    <property type="entry name" value="DIHYDROLIPOAMIDE ACETYLTRANSFERASE COMPONENT OF PYRUVATE DEHYDROGENASE COMPLEX"/>
    <property type="match status" value="1"/>
</dbReference>
<evidence type="ECO:0000256" key="2">
    <source>
        <dbReference type="ARBA" id="ARBA00007317"/>
    </source>
</evidence>
<dbReference type="Proteomes" id="UP000422764">
    <property type="component" value="Chromosome"/>
</dbReference>
<dbReference type="PANTHER" id="PTHR43178:SF5">
    <property type="entry name" value="LIPOAMIDE ACYLTRANSFERASE COMPONENT OF BRANCHED-CHAIN ALPHA-KETO ACID DEHYDROGENASE COMPLEX, MITOCHONDRIAL"/>
    <property type="match status" value="1"/>
</dbReference>
<dbReference type="CDD" id="cd06849">
    <property type="entry name" value="lipoyl_domain"/>
    <property type="match status" value="1"/>
</dbReference>
<dbReference type="Gene3D" id="3.30.559.10">
    <property type="entry name" value="Chloramphenicol acetyltransferase-like domain"/>
    <property type="match status" value="1"/>
</dbReference>
<dbReference type="GO" id="GO:0016407">
    <property type="term" value="F:acetyltransferase activity"/>
    <property type="evidence" value="ECO:0007669"/>
    <property type="project" value="TreeGrafter"/>
</dbReference>
<dbReference type="InterPro" id="IPR001078">
    <property type="entry name" value="2-oxoacid_DH_actylTfrase"/>
</dbReference>
<dbReference type="EMBL" id="CP046522">
    <property type="protein sequence ID" value="QGU94522.1"/>
    <property type="molecule type" value="Genomic_DNA"/>
</dbReference>
<comment type="similarity">
    <text evidence="2 6">Belongs to the 2-oxoacid dehydrogenase family.</text>
</comment>
<dbReference type="InterPro" id="IPR050743">
    <property type="entry name" value="2-oxoacid_DH_E2_comp"/>
</dbReference>
<protein>
    <recommendedName>
        <fullName evidence="6">Dihydrolipoamide acetyltransferase component of pyruvate dehydrogenase complex</fullName>
        <ecNumber evidence="6">2.3.1.-</ecNumber>
    </recommendedName>
</protein>
<dbReference type="EC" id="2.3.1.-" evidence="6"/>
<dbReference type="GO" id="GO:0031405">
    <property type="term" value="F:lipoic acid binding"/>
    <property type="evidence" value="ECO:0007669"/>
    <property type="project" value="TreeGrafter"/>
</dbReference>
<dbReference type="InterPro" id="IPR000089">
    <property type="entry name" value="Biotin_lipoyl"/>
</dbReference>
<evidence type="ECO:0000259" key="7">
    <source>
        <dbReference type="PROSITE" id="PS50968"/>
    </source>
</evidence>
<evidence type="ECO:0000256" key="3">
    <source>
        <dbReference type="ARBA" id="ARBA00022679"/>
    </source>
</evidence>
<dbReference type="SUPFAM" id="SSF52777">
    <property type="entry name" value="CoA-dependent acyltransferases"/>
    <property type="match status" value="1"/>
</dbReference>
<dbReference type="FunFam" id="3.30.559.10:FF:000007">
    <property type="entry name" value="Dihydrolipoamide acetyltransferase component of pyruvate dehydrogenase complex"/>
    <property type="match status" value="1"/>
</dbReference>
<dbReference type="InterPro" id="IPR004167">
    <property type="entry name" value="PSBD"/>
</dbReference>
<evidence type="ECO:0000313" key="10">
    <source>
        <dbReference type="Proteomes" id="UP000422764"/>
    </source>
</evidence>
<dbReference type="GO" id="GO:0005737">
    <property type="term" value="C:cytoplasm"/>
    <property type="evidence" value="ECO:0007669"/>
    <property type="project" value="TreeGrafter"/>
</dbReference>
<dbReference type="Pfam" id="PF02817">
    <property type="entry name" value="E3_binding"/>
    <property type="match status" value="2"/>
</dbReference>
<evidence type="ECO:0000256" key="5">
    <source>
        <dbReference type="ARBA" id="ARBA00023315"/>
    </source>
</evidence>
<dbReference type="InterPro" id="IPR036625">
    <property type="entry name" value="E3-bd_dom_sf"/>
</dbReference>
<evidence type="ECO:0000256" key="1">
    <source>
        <dbReference type="ARBA" id="ARBA00001938"/>
    </source>
</evidence>